<feature type="region of interest" description="Disordered" evidence="1">
    <location>
        <begin position="63"/>
        <end position="84"/>
    </location>
</feature>
<dbReference type="EMBL" id="BJZP01000004">
    <property type="protein sequence ID" value="GEO84296.1"/>
    <property type="molecule type" value="Genomic_DNA"/>
</dbReference>
<organism evidence="2 3">
    <name type="scientific">Ciceribacter naphthalenivorans</name>
    <dbReference type="NCBI Taxonomy" id="1118451"/>
    <lineage>
        <taxon>Bacteria</taxon>
        <taxon>Pseudomonadati</taxon>
        <taxon>Pseudomonadota</taxon>
        <taxon>Alphaproteobacteria</taxon>
        <taxon>Hyphomicrobiales</taxon>
        <taxon>Rhizobiaceae</taxon>
        <taxon>Ciceribacter</taxon>
    </lineage>
</organism>
<comment type="caution">
    <text evidence="2">The sequence shown here is derived from an EMBL/GenBank/DDBJ whole genome shotgun (WGS) entry which is preliminary data.</text>
</comment>
<protein>
    <submittedName>
        <fullName evidence="2">Uncharacterized protein</fullName>
    </submittedName>
</protein>
<sequence length="84" mass="8379">MGGNGWAGGSSRLGGDGAAVAIKRTVSDDGCVHFGSTVCERPTCLQRKTPPKDEPICPEVSVQIGSSPGEAGGACVAPEGAKDH</sequence>
<evidence type="ECO:0000313" key="2">
    <source>
        <dbReference type="EMBL" id="GEO84296.1"/>
    </source>
</evidence>
<dbReference type="Proteomes" id="UP000321717">
    <property type="component" value="Unassembled WGS sequence"/>
</dbReference>
<evidence type="ECO:0000256" key="1">
    <source>
        <dbReference type="SAM" id="MobiDB-lite"/>
    </source>
</evidence>
<keyword evidence="3" id="KW-1185">Reference proteome</keyword>
<evidence type="ECO:0000313" key="3">
    <source>
        <dbReference type="Proteomes" id="UP000321717"/>
    </source>
</evidence>
<proteinExistence type="predicted"/>
<dbReference type="AlphaFoldDB" id="A0A512HFR5"/>
<accession>A0A512HFR5</accession>
<name>A0A512HFR5_9HYPH</name>
<reference evidence="2 3" key="1">
    <citation type="submission" date="2019-07" db="EMBL/GenBank/DDBJ databases">
        <title>Whole genome shotgun sequence of Rhizobium naphthalenivorans NBRC 107585.</title>
        <authorList>
            <person name="Hosoyama A."/>
            <person name="Uohara A."/>
            <person name="Ohji S."/>
            <person name="Ichikawa N."/>
        </authorList>
    </citation>
    <scope>NUCLEOTIDE SEQUENCE [LARGE SCALE GENOMIC DNA]</scope>
    <source>
        <strain evidence="2 3">NBRC 107585</strain>
    </source>
</reference>
<gene>
    <name evidence="2" type="ORF">RNA01_12280</name>
</gene>